<dbReference type="AlphaFoldDB" id="A0A928Z7I8"/>
<keyword evidence="3" id="KW-1003">Cell membrane</keyword>
<dbReference type="Proteomes" id="UP000621799">
    <property type="component" value="Unassembled WGS sequence"/>
</dbReference>
<dbReference type="GO" id="GO:0005886">
    <property type="term" value="C:plasma membrane"/>
    <property type="evidence" value="ECO:0007669"/>
    <property type="project" value="UniProtKB-SubCell"/>
</dbReference>
<feature type="transmembrane region" description="Helical" evidence="9">
    <location>
        <begin position="464"/>
        <end position="485"/>
    </location>
</feature>
<dbReference type="SUPFAM" id="SSF82689">
    <property type="entry name" value="Mechanosensitive channel protein MscS (YggB), C-terminal domain"/>
    <property type="match status" value="1"/>
</dbReference>
<sequence length="707" mass="77704">MQKYRVRALTLAGIVCFFVMGISPVRSQAQPKADKTEKTEEVQPAPKGDPKAATTTAEVDIPVDELQVIVKPLTLAELRDEAAGWMLLLKAQAIEISQAEVAIKRQNFAIAKQEEGANALEEAQKALEEAEELQGSAAPGSPEYEEAAEKLEEAKENFKQAQEAVEEAQETNEELEENEALQDVLEKAEDTGDLENAQKALDDLNQERDEMVAGSFSYDEATENIDILEAAIAAVEEAKEVQAGALPDSPEYQEATQQLEIVQGELKQLLEELGIGSTERSSDRSSREFDPAMAALEDIEIESSGAVEIAGPPDVIDSQGQLDSQQEQLEETAEQLEESAEAESEAKNQLVIAVTELQAQQTAIVDRFNVILDELEKKGGKAEAYRQYIEAVSSIELDIQDSEGLGLRLLGWARSEEGGLRWVNNAGTFVGVLVTSILVAQLLGTLLNLSLSRFGGVSILMRRFIVLLVKRGGIVVGFLLALTALEVSLGPILTLLGGVSFVLAFALQSNLGNLASGLMIMAYKPFDVGDEIKIGSLWGKVDSITLASTKIKGFGEQIFTVPNNAVWGGIVENLSSREIRKLGVWLRMDFDQDLSKVEPILIEIAKSHPKILDNPPPKTMVWDIEDYYIKMKVAGWVKKEDFWKAHQDLIRLIQKRFAQEGIKMAAVPRQIEQVEIKEYPHENGEIARLASEQLLRPKLEKSSTTPE</sequence>
<comment type="similarity">
    <text evidence="2">Belongs to the MscS (TC 1.A.23) family.</text>
</comment>
<protein>
    <submittedName>
        <fullName evidence="12">Mechanosensitive ion channel family protein</fullName>
    </submittedName>
</protein>
<evidence type="ECO:0000256" key="5">
    <source>
        <dbReference type="ARBA" id="ARBA00022989"/>
    </source>
</evidence>
<feature type="region of interest" description="Disordered" evidence="8">
    <location>
        <begin position="28"/>
        <end position="54"/>
    </location>
</feature>
<dbReference type="InterPro" id="IPR045275">
    <property type="entry name" value="MscS_archaea/bacteria_type"/>
</dbReference>
<dbReference type="RefSeq" id="WP_264319736.1">
    <property type="nucleotide sequence ID" value="NZ_JADEXN010000012.1"/>
</dbReference>
<dbReference type="PANTHER" id="PTHR30221:SF1">
    <property type="entry name" value="SMALL-CONDUCTANCE MECHANOSENSITIVE CHANNEL"/>
    <property type="match status" value="1"/>
</dbReference>
<feature type="transmembrane region" description="Helical" evidence="9">
    <location>
        <begin position="429"/>
        <end position="452"/>
    </location>
</feature>
<evidence type="ECO:0000259" key="11">
    <source>
        <dbReference type="Pfam" id="PF21082"/>
    </source>
</evidence>
<evidence type="ECO:0000256" key="3">
    <source>
        <dbReference type="ARBA" id="ARBA00022475"/>
    </source>
</evidence>
<name>A0A928Z7I8_9CYAN</name>
<gene>
    <name evidence="12" type="ORF">IQ235_01525</name>
</gene>
<evidence type="ECO:0000256" key="7">
    <source>
        <dbReference type="SAM" id="Coils"/>
    </source>
</evidence>
<dbReference type="EMBL" id="JADEXN010000012">
    <property type="protein sequence ID" value="MBE9039474.1"/>
    <property type="molecule type" value="Genomic_DNA"/>
</dbReference>
<feature type="compositionally biased region" description="Basic and acidic residues" evidence="8">
    <location>
        <begin position="32"/>
        <end position="41"/>
    </location>
</feature>
<feature type="coiled-coil region" evidence="7">
    <location>
        <begin position="110"/>
        <end position="272"/>
    </location>
</feature>
<evidence type="ECO:0000313" key="13">
    <source>
        <dbReference type="Proteomes" id="UP000621799"/>
    </source>
</evidence>
<evidence type="ECO:0000259" key="10">
    <source>
        <dbReference type="Pfam" id="PF00924"/>
    </source>
</evidence>
<feature type="region of interest" description="Disordered" evidence="8">
    <location>
        <begin position="310"/>
        <end position="342"/>
    </location>
</feature>
<dbReference type="InterPro" id="IPR023408">
    <property type="entry name" value="MscS_beta-dom_sf"/>
</dbReference>
<dbReference type="Gene3D" id="2.30.30.60">
    <property type="match status" value="1"/>
</dbReference>
<keyword evidence="4 9" id="KW-0812">Transmembrane</keyword>
<dbReference type="InterPro" id="IPR010920">
    <property type="entry name" value="LSM_dom_sf"/>
</dbReference>
<evidence type="ECO:0000256" key="9">
    <source>
        <dbReference type="SAM" id="Phobius"/>
    </source>
</evidence>
<dbReference type="Gene3D" id="1.10.287.1260">
    <property type="match status" value="1"/>
</dbReference>
<evidence type="ECO:0000256" key="6">
    <source>
        <dbReference type="ARBA" id="ARBA00023136"/>
    </source>
</evidence>
<evidence type="ECO:0000256" key="8">
    <source>
        <dbReference type="SAM" id="MobiDB-lite"/>
    </source>
</evidence>
<feature type="transmembrane region" description="Helical" evidence="9">
    <location>
        <begin position="491"/>
        <end position="511"/>
    </location>
</feature>
<dbReference type="PANTHER" id="PTHR30221">
    <property type="entry name" value="SMALL-CONDUCTANCE MECHANOSENSITIVE CHANNEL"/>
    <property type="match status" value="1"/>
</dbReference>
<dbReference type="InterPro" id="IPR006685">
    <property type="entry name" value="MscS_channel_2nd"/>
</dbReference>
<dbReference type="InterPro" id="IPR011066">
    <property type="entry name" value="MscS_channel_C_sf"/>
</dbReference>
<evidence type="ECO:0000256" key="4">
    <source>
        <dbReference type="ARBA" id="ARBA00022692"/>
    </source>
</evidence>
<evidence type="ECO:0000256" key="2">
    <source>
        <dbReference type="ARBA" id="ARBA00008017"/>
    </source>
</evidence>
<organism evidence="12 13">
    <name type="scientific">Zarconia navalis LEGE 11467</name>
    <dbReference type="NCBI Taxonomy" id="1828826"/>
    <lineage>
        <taxon>Bacteria</taxon>
        <taxon>Bacillati</taxon>
        <taxon>Cyanobacteriota</taxon>
        <taxon>Cyanophyceae</taxon>
        <taxon>Oscillatoriophycideae</taxon>
        <taxon>Oscillatoriales</taxon>
        <taxon>Oscillatoriales incertae sedis</taxon>
        <taxon>Zarconia</taxon>
        <taxon>Zarconia navalis</taxon>
    </lineage>
</organism>
<keyword evidence="13" id="KW-1185">Reference proteome</keyword>
<dbReference type="SUPFAM" id="SSF50182">
    <property type="entry name" value="Sm-like ribonucleoproteins"/>
    <property type="match status" value="1"/>
</dbReference>
<dbReference type="Gene3D" id="3.30.70.100">
    <property type="match status" value="1"/>
</dbReference>
<accession>A0A928Z7I8</accession>
<comment type="caution">
    <text evidence="12">The sequence shown here is derived from an EMBL/GenBank/DDBJ whole genome shotgun (WGS) entry which is preliminary data.</text>
</comment>
<proteinExistence type="inferred from homology"/>
<dbReference type="Pfam" id="PF00924">
    <property type="entry name" value="MS_channel_2nd"/>
    <property type="match status" value="1"/>
</dbReference>
<dbReference type="Pfam" id="PF21082">
    <property type="entry name" value="MS_channel_3rd"/>
    <property type="match status" value="1"/>
</dbReference>
<evidence type="ECO:0000313" key="12">
    <source>
        <dbReference type="EMBL" id="MBE9039474.1"/>
    </source>
</evidence>
<feature type="compositionally biased region" description="Acidic residues" evidence="8">
    <location>
        <begin position="328"/>
        <end position="342"/>
    </location>
</feature>
<reference evidence="12" key="1">
    <citation type="submission" date="2020-10" db="EMBL/GenBank/DDBJ databases">
        <authorList>
            <person name="Castelo-Branco R."/>
            <person name="Eusebio N."/>
            <person name="Adriana R."/>
            <person name="Vieira A."/>
            <person name="Brugerolle De Fraissinette N."/>
            <person name="Rezende De Castro R."/>
            <person name="Schneider M.P."/>
            <person name="Vasconcelos V."/>
            <person name="Leao P.N."/>
        </authorList>
    </citation>
    <scope>NUCLEOTIDE SEQUENCE</scope>
    <source>
        <strain evidence="12">LEGE 11467</strain>
    </source>
</reference>
<feature type="domain" description="Mechanosensitive ion channel MscS C-terminal" evidence="11">
    <location>
        <begin position="589"/>
        <end position="664"/>
    </location>
</feature>
<keyword evidence="6 9" id="KW-0472">Membrane</keyword>
<keyword evidence="7" id="KW-0175">Coiled coil</keyword>
<keyword evidence="5 9" id="KW-1133">Transmembrane helix</keyword>
<dbReference type="InterPro" id="IPR049278">
    <property type="entry name" value="MS_channel_C"/>
</dbReference>
<dbReference type="GO" id="GO:0008381">
    <property type="term" value="F:mechanosensitive monoatomic ion channel activity"/>
    <property type="evidence" value="ECO:0007669"/>
    <property type="project" value="InterPro"/>
</dbReference>
<evidence type="ECO:0000256" key="1">
    <source>
        <dbReference type="ARBA" id="ARBA00004651"/>
    </source>
</evidence>
<comment type="subcellular location">
    <subcellularLocation>
        <location evidence="1">Cell membrane</location>
        <topology evidence="1">Multi-pass membrane protein</topology>
    </subcellularLocation>
</comment>
<feature type="domain" description="Mechanosensitive ion channel MscS" evidence="10">
    <location>
        <begin position="511"/>
        <end position="575"/>
    </location>
</feature>